<proteinExistence type="predicted"/>
<gene>
    <name evidence="2" type="ORF">GTH32_06545</name>
</gene>
<keyword evidence="1" id="KW-0812">Transmembrane</keyword>
<dbReference type="RefSeq" id="WP_163084440.1">
    <property type="nucleotide sequence ID" value="NZ_JAAAWN010000006.1"/>
</dbReference>
<accession>A0A7X5RKG6</accession>
<evidence type="ECO:0000313" key="3">
    <source>
        <dbReference type="Proteomes" id="UP000470213"/>
    </source>
</evidence>
<feature type="transmembrane region" description="Helical" evidence="1">
    <location>
        <begin position="187"/>
        <end position="207"/>
    </location>
</feature>
<feature type="transmembrane region" description="Helical" evidence="1">
    <location>
        <begin position="213"/>
        <end position="235"/>
    </location>
</feature>
<dbReference type="Proteomes" id="UP000470213">
    <property type="component" value="Unassembled WGS sequence"/>
</dbReference>
<feature type="transmembrane region" description="Helical" evidence="1">
    <location>
        <begin position="135"/>
        <end position="156"/>
    </location>
</feature>
<protein>
    <submittedName>
        <fullName evidence="2">Uncharacterized protein</fullName>
    </submittedName>
</protein>
<feature type="transmembrane region" description="Helical" evidence="1">
    <location>
        <begin position="12"/>
        <end position="32"/>
    </location>
</feature>
<feature type="transmembrane region" description="Helical" evidence="1">
    <location>
        <begin position="52"/>
        <end position="70"/>
    </location>
</feature>
<keyword evidence="1" id="KW-1133">Transmembrane helix</keyword>
<evidence type="ECO:0000256" key="1">
    <source>
        <dbReference type="SAM" id="Phobius"/>
    </source>
</evidence>
<keyword evidence="3" id="KW-1185">Reference proteome</keyword>
<evidence type="ECO:0000313" key="2">
    <source>
        <dbReference type="EMBL" id="NDV90857.1"/>
    </source>
</evidence>
<reference evidence="2 3" key="1">
    <citation type="submission" date="2020-01" db="EMBL/GenBank/DDBJ databases">
        <authorList>
            <person name="Chen J."/>
            <person name="Zhu S."/>
            <person name="Yang J."/>
        </authorList>
    </citation>
    <scope>NUCLEOTIDE SEQUENCE [LARGE SCALE GENOMIC DNA]</scope>
    <source>
        <strain evidence="2 3">345S023</strain>
    </source>
</reference>
<name>A0A7X5RKG6_9ALTE</name>
<organism evidence="2 3">
    <name type="scientific">Alteromonas profundi</name>
    <dbReference type="NCBI Taxonomy" id="2696062"/>
    <lineage>
        <taxon>Bacteria</taxon>
        <taxon>Pseudomonadati</taxon>
        <taxon>Pseudomonadota</taxon>
        <taxon>Gammaproteobacteria</taxon>
        <taxon>Alteromonadales</taxon>
        <taxon>Alteromonadaceae</taxon>
        <taxon>Alteromonas/Salinimonas group</taxon>
        <taxon>Alteromonas</taxon>
    </lineage>
</organism>
<dbReference type="AlphaFoldDB" id="A0A7X5RKG6"/>
<feature type="transmembrane region" description="Helical" evidence="1">
    <location>
        <begin position="105"/>
        <end position="123"/>
    </location>
</feature>
<dbReference type="EMBL" id="JAAAWN010000006">
    <property type="protein sequence ID" value="NDV90857.1"/>
    <property type="molecule type" value="Genomic_DNA"/>
</dbReference>
<sequence>MKLNPYKEPQHHSSIGIYPLLVTLLLLCLHFYTGALHWPAQGDVDAQRNFNSAIAMSSITGYLWFSLRVLHQNVASSLISLLVKTNQLGQFSSHRERLAVEFKHHIFNAAFLALLVTFVYCAFENLLSITQEVQVVILTAAAVPFWFFCFLFLFQVTSNTRYIIKQVLPDAQNEIDHLDALVSLIKLGLTNAIFSMGAIALLPIFWFKKDIPTIDVFILSLFTFSLALYLFWPVFKLIQQFKQHKVRVLDSLNSKIATAIAGYNNQTEVQVAYDLEQLENQREAVEGVSTRIINISDQTRLAACLSSIPLSWTLVKLLEWVVASPSY</sequence>
<keyword evidence="1" id="KW-0472">Membrane</keyword>
<comment type="caution">
    <text evidence="2">The sequence shown here is derived from an EMBL/GenBank/DDBJ whole genome shotgun (WGS) entry which is preliminary data.</text>
</comment>